<evidence type="ECO:0000313" key="9">
    <source>
        <dbReference type="Proteomes" id="UP000515145"/>
    </source>
</evidence>
<dbReference type="PANTHER" id="PTHR13455:SF3">
    <property type="entry name" value="TRANSCRIPTIONAL REPRESSOR P66-ALPHA"/>
    <property type="match status" value="1"/>
</dbReference>
<dbReference type="Pfam" id="PF00320">
    <property type="entry name" value="GATA"/>
    <property type="match status" value="1"/>
</dbReference>
<keyword evidence="5" id="KW-0539">Nucleus</keyword>
<reference evidence="10" key="1">
    <citation type="submission" date="2025-08" db="UniProtKB">
        <authorList>
            <consortium name="RefSeq"/>
        </authorList>
    </citation>
    <scope>IDENTIFICATION</scope>
</reference>
<dbReference type="Pfam" id="PF16563">
    <property type="entry name" value="P66_CC"/>
    <property type="match status" value="1"/>
</dbReference>
<dbReference type="GO" id="GO:0008270">
    <property type="term" value="F:zinc ion binding"/>
    <property type="evidence" value="ECO:0007669"/>
    <property type="project" value="UniProtKB-KW"/>
</dbReference>
<evidence type="ECO:0000256" key="7">
    <source>
        <dbReference type="SAM" id="MobiDB-lite"/>
    </source>
</evidence>
<keyword evidence="6" id="KW-0479">Metal-binding</keyword>
<evidence type="ECO:0000256" key="6">
    <source>
        <dbReference type="PROSITE-ProRule" id="PRU00094"/>
    </source>
</evidence>
<feature type="domain" description="GATA-type" evidence="8">
    <location>
        <begin position="403"/>
        <end position="433"/>
    </location>
</feature>
<keyword evidence="4" id="KW-0804">Transcription</keyword>
<dbReference type="PROSITE" id="PS50114">
    <property type="entry name" value="GATA_ZN_FINGER_2"/>
    <property type="match status" value="1"/>
</dbReference>
<protein>
    <submittedName>
        <fullName evidence="10">GATA zinc finger domain containing 2Ab isoform X2</fullName>
    </submittedName>
</protein>
<evidence type="ECO:0000256" key="1">
    <source>
        <dbReference type="ARBA" id="ARBA00004123"/>
    </source>
</evidence>
<feature type="region of interest" description="Disordered" evidence="7">
    <location>
        <begin position="183"/>
        <end position="233"/>
    </location>
</feature>
<evidence type="ECO:0000256" key="4">
    <source>
        <dbReference type="ARBA" id="ARBA00023163"/>
    </source>
</evidence>
<feature type="compositionally biased region" description="Low complexity" evidence="7">
    <location>
        <begin position="248"/>
        <end position="262"/>
    </location>
</feature>
<evidence type="ECO:0000259" key="8">
    <source>
        <dbReference type="PROSITE" id="PS50114"/>
    </source>
</evidence>
<feature type="region of interest" description="Disordered" evidence="7">
    <location>
        <begin position="1"/>
        <end position="39"/>
    </location>
</feature>
<dbReference type="InterPro" id="IPR000679">
    <property type="entry name" value="Znf_GATA"/>
</dbReference>
<dbReference type="CTD" id="405852"/>
<dbReference type="GeneID" id="114434427"/>
<feature type="region of interest" description="Disordered" evidence="7">
    <location>
        <begin position="86"/>
        <end position="143"/>
    </location>
</feature>
<keyword evidence="2" id="KW-0805">Transcription regulation</keyword>
<dbReference type="GO" id="GO:0016581">
    <property type="term" value="C:NuRD complex"/>
    <property type="evidence" value="ECO:0007669"/>
    <property type="project" value="TreeGrafter"/>
</dbReference>
<name>A0A6P7I0U8_9TELE</name>
<evidence type="ECO:0000313" key="10">
    <source>
        <dbReference type="RefSeq" id="XP_028259478.1"/>
    </source>
</evidence>
<dbReference type="InterPro" id="IPR040386">
    <property type="entry name" value="P66"/>
</dbReference>
<keyword evidence="6" id="KW-0862">Zinc</keyword>
<sequence>MSEEAVRQTRSQKRALERDHATLPGSPGDMDSKRVKLEKGDAAGTPLALVGTGAEGVKLKNEQAAKVAASILKAGEVKATIKVEVQTGDEPVDMSTSKSDIKKERQPPSPDDVIVLSDNEPSSPVMNGHCFTKTDTDKLMKSSPEERERIIKQLKEELRLQEAKLVLLKKLRQSQIQKESTVQKAAGSVATPPPLVRGSMTSSKGPPQVTSRSSGTVIPPPLVRGGQHIPSKHNSQIVMPPLVRGAQQIASLRQQQQQHSSSGPPPLLLAPRASVPNVQVQGQRIIQQGLIRVANVANTNVMVNIPQASPTSLKGSSVSPNSVNDSPASRQAAAKLALRKQLEKTLLEIPPPKPPAPEFNFLPSAANNEFIYLLGLEEVVQKLLEMHGRGNLGPAATLSSSIPKEPYTCAQCKTDFTSRWRKEKAGTILCDQCMSSNQKKALKAEHTNRLKAAFVKALQQEQEIEQRILQQAASSSSSASKTTLSSSSLSKSDMLLSQQYKQVGRVSAHHSTIKQVNMAKNQLSHSLQSAMSSRGVAHSFTTSQLQNVVTAATALGNRSGKHAAAGSLHQGAKISAGSSSNHGNVAAWRKQSGGNTGVTMAYVNPSLSAHKTSSAVERQREYLLDMIPSRSISQAANTWK</sequence>
<dbReference type="Proteomes" id="UP000515145">
    <property type="component" value="Chromosome 4"/>
</dbReference>
<dbReference type="SUPFAM" id="SSF57716">
    <property type="entry name" value="Glucocorticoid receptor-like (DNA-binding domain)"/>
    <property type="match status" value="1"/>
</dbReference>
<organism evidence="9 10">
    <name type="scientific">Parambassis ranga</name>
    <name type="common">Indian glassy fish</name>
    <dbReference type="NCBI Taxonomy" id="210632"/>
    <lineage>
        <taxon>Eukaryota</taxon>
        <taxon>Metazoa</taxon>
        <taxon>Chordata</taxon>
        <taxon>Craniata</taxon>
        <taxon>Vertebrata</taxon>
        <taxon>Euteleostomi</taxon>
        <taxon>Actinopterygii</taxon>
        <taxon>Neopterygii</taxon>
        <taxon>Teleostei</taxon>
        <taxon>Neoteleostei</taxon>
        <taxon>Acanthomorphata</taxon>
        <taxon>Ovalentaria</taxon>
        <taxon>Ambassidae</taxon>
        <taxon>Parambassis</taxon>
    </lineage>
</organism>
<feature type="compositionally biased region" description="Basic and acidic residues" evidence="7">
    <location>
        <begin position="30"/>
        <end position="39"/>
    </location>
</feature>
<dbReference type="RefSeq" id="XP_028259478.1">
    <property type="nucleotide sequence ID" value="XM_028403677.1"/>
</dbReference>
<keyword evidence="3" id="KW-0175">Coiled coil</keyword>
<dbReference type="InterPro" id="IPR032346">
    <property type="entry name" value="P66_CC"/>
</dbReference>
<proteinExistence type="predicted"/>
<dbReference type="Gene3D" id="3.30.50.10">
    <property type="entry name" value="Erythroid Transcription Factor GATA-1, subunit A"/>
    <property type="match status" value="1"/>
</dbReference>
<dbReference type="PANTHER" id="PTHR13455">
    <property type="entry name" value="TRANSCRIPTIONAL REPRESSOR P66-RELATED"/>
    <property type="match status" value="1"/>
</dbReference>
<evidence type="ECO:0000256" key="5">
    <source>
        <dbReference type="ARBA" id="ARBA00023242"/>
    </source>
</evidence>
<feature type="compositionally biased region" description="Basic and acidic residues" evidence="7">
    <location>
        <begin position="132"/>
        <end position="143"/>
    </location>
</feature>
<dbReference type="InterPro" id="IPR013088">
    <property type="entry name" value="Znf_NHR/GATA"/>
</dbReference>
<dbReference type="GO" id="GO:0043565">
    <property type="term" value="F:sequence-specific DNA binding"/>
    <property type="evidence" value="ECO:0007669"/>
    <property type="project" value="InterPro"/>
</dbReference>
<feature type="compositionally biased region" description="Polar residues" evidence="7">
    <location>
        <begin position="199"/>
        <end position="216"/>
    </location>
</feature>
<gene>
    <name evidence="10" type="primary">gatad2ab</name>
</gene>
<dbReference type="AlphaFoldDB" id="A0A6P7I0U8"/>
<dbReference type="Gene3D" id="6.10.250.1650">
    <property type="match status" value="1"/>
</dbReference>
<dbReference type="GO" id="GO:0000122">
    <property type="term" value="P:negative regulation of transcription by RNA polymerase II"/>
    <property type="evidence" value="ECO:0007669"/>
    <property type="project" value="InterPro"/>
</dbReference>
<comment type="subcellular location">
    <subcellularLocation>
        <location evidence="1">Nucleus</location>
    </subcellularLocation>
</comment>
<keyword evidence="6" id="KW-0863">Zinc-finger</keyword>
<keyword evidence="9" id="KW-1185">Reference proteome</keyword>
<accession>A0A6P7I0U8</accession>
<feature type="region of interest" description="Disordered" evidence="7">
    <location>
        <begin position="248"/>
        <end position="268"/>
    </location>
</feature>
<evidence type="ECO:0000256" key="2">
    <source>
        <dbReference type="ARBA" id="ARBA00023015"/>
    </source>
</evidence>
<evidence type="ECO:0000256" key="3">
    <source>
        <dbReference type="ARBA" id="ARBA00023054"/>
    </source>
</evidence>